<proteinExistence type="predicted"/>
<accession>A0A3L8R1A6</accession>
<protein>
    <recommendedName>
        <fullName evidence="1">AMP-dependent synthetase/ligase domain-containing protein</fullName>
    </recommendedName>
</protein>
<reference evidence="2 3" key="1">
    <citation type="journal article" date="2018" name="J. Biol. Chem.">
        <title>Discovery of the actinoplanic acid pathway in Streptomyces rapamycinicus reveals a genetically conserved synergism with rapamycin.</title>
        <authorList>
            <person name="Mrak P."/>
            <person name="Krastel P."/>
            <person name="Pivk Lukancic P."/>
            <person name="Tao J."/>
            <person name="Pistorius D."/>
            <person name="Moore C.M."/>
        </authorList>
    </citation>
    <scope>NUCLEOTIDE SEQUENCE [LARGE SCALE GENOMIC DNA]</scope>
    <source>
        <strain evidence="2 3">NRRL 5491</strain>
    </source>
</reference>
<dbReference type="Proteomes" id="UP000281594">
    <property type="component" value="Unassembled WGS sequence"/>
</dbReference>
<organism evidence="2 3">
    <name type="scientific">Streptomyces rapamycinicus (strain ATCC 29253 / DSM 41530 / NRRL 5491 / AYB-994)</name>
    <name type="common">Streptomyces hygroscopicus (strain ATCC 29253)</name>
    <dbReference type="NCBI Taxonomy" id="1343740"/>
    <lineage>
        <taxon>Bacteria</taxon>
        <taxon>Bacillati</taxon>
        <taxon>Actinomycetota</taxon>
        <taxon>Actinomycetes</taxon>
        <taxon>Kitasatosporales</taxon>
        <taxon>Streptomycetaceae</taxon>
        <taxon>Streptomyces</taxon>
        <taxon>Streptomyces violaceusniger group</taxon>
    </lineage>
</organism>
<dbReference type="InterPro" id="IPR000873">
    <property type="entry name" value="AMP-dep_synth/lig_dom"/>
</dbReference>
<dbReference type="AlphaFoldDB" id="A0A3L8R1A6"/>
<evidence type="ECO:0000259" key="1">
    <source>
        <dbReference type="Pfam" id="PF00501"/>
    </source>
</evidence>
<dbReference type="SUPFAM" id="SSF56801">
    <property type="entry name" value="Acetyl-CoA synthetase-like"/>
    <property type="match status" value="1"/>
</dbReference>
<evidence type="ECO:0000313" key="2">
    <source>
        <dbReference type="EMBL" id="RLV73072.1"/>
    </source>
</evidence>
<dbReference type="EMBL" id="QYCY01000003">
    <property type="protein sequence ID" value="RLV73072.1"/>
    <property type="molecule type" value="Genomic_DNA"/>
</dbReference>
<dbReference type="Pfam" id="PF00501">
    <property type="entry name" value="AMP-binding"/>
    <property type="match status" value="1"/>
</dbReference>
<name>A0A3L8R1A6_STRRN</name>
<evidence type="ECO:0000313" key="3">
    <source>
        <dbReference type="Proteomes" id="UP000281594"/>
    </source>
</evidence>
<comment type="caution">
    <text evidence="2">The sequence shown here is derived from an EMBL/GenBank/DDBJ whole genome shotgun (WGS) entry which is preliminary data.</text>
</comment>
<dbReference type="InterPro" id="IPR042099">
    <property type="entry name" value="ANL_N_sf"/>
</dbReference>
<sequence length="106" mass="11386">MAAIRRGLSGVRILSGGEMLPSPVARRLLALGAEVENLYGPTETTVWCTTGAVRADDDGAPRIGTPLDTRARTSWTGTWACCHRAWWVSCTSRDRVWPAGTSTTPA</sequence>
<dbReference type="Gene3D" id="3.40.50.12780">
    <property type="entry name" value="N-terminal domain of ligase-like"/>
    <property type="match status" value="1"/>
</dbReference>
<gene>
    <name evidence="2" type="ORF">D3C57_143755</name>
</gene>
<feature type="domain" description="AMP-dependent synthetase/ligase" evidence="1">
    <location>
        <begin position="7"/>
        <end position="68"/>
    </location>
</feature>